<dbReference type="PANTHER" id="PTHR37423:SF2">
    <property type="entry name" value="MEMBRANE-BOUND LYTIC MUREIN TRANSGLYCOSYLASE C"/>
    <property type="match status" value="1"/>
</dbReference>
<dbReference type="Proteomes" id="UP000536262">
    <property type="component" value="Unassembled WGS sequence"/>
</dbReference>
<gene>
    <name evidence="5" type="ORF">GGR00_005042</name>
</gene>
<sequence>MIDRTPINPLDPIARRAADARSEAQGRRPVFRVTVMSSDYARPENCGRRRSLALEQSEHGGRLTAHRIGAPHAVLLVVIVLSASIATCSAYAEPALRSPTGRVANATPPAYPWSAHVAEAAKRFAIPERWIRAVMLVESTNDMRAVSPKGAVGLMQVMPATWQELRAKHGLGDNPFEPRDNILAGTAYLREMLDRFGRKGFLAAYNAGPSRYEQHLTTGRPLPRETLDYVAKLMPIIDGTAAVPSGTRRSAVHHDARRSPIFAQLGDSGNADRTRAEHGSNEHSDNVFMLVGKPDDPPKESDTVSDLTAIEPPAARASNDSGVVARTNDGSLFFRRSADSTP</sequence>
<evidence type="ECO:0000256" key="2">
    <source>
        <dbReference type="ARBA" id="ARBA00009387"/>
    </source>
</evidence>
<proteinExistence type="inferred from homology"/>
<feature type="compositionally biased region" description="Basic and acidic residues" evidence="3">
    <location>
        <begin position="270"/>
        <end position="285"/>
    </location>
</feature>
<comment type="similarity">
    <text evidence="1">Belongs to the transglycosylase Slt family.</text>
</comment>
<feature type="domain" description="Transglycosylase SLT" evidence="4">
    <location>
        <begin position="118"/>
        <end position="215"/>
    </location>
</feature>
<dbReference type="InterPro" id="IPR023346">
    <property type="entry name" value="Lysozyme-like_dom_sf"/>
</dbReference>
<dbReference type="RefSeq" id="WP_246441628.1">
    <property type="nucleotide sequence ID" value="NZ_BAABEG010000001.1"/>
</dbReference>
<dbReference type="Gene3D" id="1.10.530.10">
    <property type="match status" value="1"/>
</dbReference>
<protein>
    <submittedName>
        <fullName evidence="5">Soluble lytic murein transglycosylase-like protein</fullName>
    </submittedName>
</protein>
<name>A0A7X0FCL4_9HYPH</name>
<accession>A0A7X0FCL4</accession>
<dbReference type="CDD" id="cd00254">
    <property type="entry name" value="LT-like"/>
    <property type="match status" value="1"/>
</dbReference>
<dbReference type="Pfam" id="PF01464">
    <property type="entry name" value="SLT"/>
    <property type="match status" value="1"/>
</dbReference>
<reference evidence="5 6" key="1">
    <citation type="submission" date="2020-08" db="EMBL/GenBank/DDBJ databases">
        <title>Genomic Encyclopedia of Type Strains, Phase IV (KMG-IV): sequencing the most valuable type-strain genomes for metagenomic binning, comparative biology and taxonomic classification.</title>
        <authorList>
            <person name="Goeker M."/>
        </authorList>
    </citation>
    <scope>NUCLEOTIDE SEQUENCE [LARGE SCALE GENOMIC DNA]</scope>
    <source>
        <strain evidence="5 6">DSM 7051</strain>
    </source>
</reference>
<evidence type="ECO:0000313" key="6">
    <source>
        <dbReference type="Proteomes" id="UP000536262"/>
    </source>
</evidence>
<evidence type="ECO:0000259" key="4">
    <source>
        <dbReference type="Pfam" id="PF01464"/>
    </source>
</evidence>
<evidence type="ECO:0000256" key="3">
    <source>
        <dbReference type="SAM" id="MobiDB-lite"/>
    </source>
</evidence>
<dbReference type="AlphaFoldDB" id="A0A7X0FCL4"/>
<feature type="region of interest" description="Disordered" evidence="3">
    <location>
        <begin position="263"/>
        <end position="325"/>
    </location>
</feature>
<keyword evidence="6" id="KW-1185">Reference proteome</keyword>
<feature type="compositionally biased region" description="Basic and acidic residues" evidence="3">
    <location>
        <begin position="293"/>
        <end position="302"/>
    </location>
</feature>
<organism evidence="5 6">
    <name type="scientific">Aminobacter aganoensis</name>
    <dbReference type="NCBI Taxonomy" id="83264"/>
    <lineage>
        <taxon>Bacteria</taxon>
        <taxon>Pseudomonadati</taxon>
        <taxon>Pseudomonadota</taxon>
        <taxon>Alphaproteobacteria</taxon>
        <taxon>Hyphomicrobiales</taxon>
        <taxon>Phyllobacteriaceae</taxon>
        <taxon>Aminobacter</taxon>
    </lineage>
</organism>
<dbReference type="EMBL" id="JACHOU010000021">
    <property type="protein sequence ID" value="MBB6357221.1"/>
    <property type="molecule type" value="Genomic_DNA"/>
</dbReference>
<comment type="similarity">
    <text evidence="2">Belongs to the virb1 family.</text>
</comment>
<comment type="caution">
    <text evidence="5">The sequence shown here is derived from an EMBL/GenBank/DDBJ whole genome shotgun (WGS) entry which is preliminary data.</text>
</comment>
<dbReference type="SUPFAM" id="SSF53955">
    <property type="entry name" value="Lysozyme-like"/>
    <property type="match status" value="1"/>
</dbReference>
<dbReference type="PANTHER" id="PTHR37423">
    <property type="entry name" value="SOLUBLE LYTIC MUREIN TRANSGLYCOSYLASE-RELATED"/>
    <property type="match status" value="1"/>
</dbReference>
<dbReference type="InterPro" id="IPR008258">
    <property type="entry name" value="Transglycosylase_SLT_dom_1"/>
</dbReference>
<evidence type="ECO:0000256" key="1">
    <source>
        <dbReference type="ARBA" id="ARBA00007734"/>
    </source>
</evidence>
<evidence type="ECO:0000313" key="5">
    <source>
        <dbReference type="EMBL" id="MBB6357221.1"/>
    </source>
</evidence>